<dbReference type="AlphaFoldDB" id="A0A0E3R775"/>
<name>A0A0E3R775_METMZ</name>
<evidence type="ECO:0000313" key="2">
    <source>
        <dbReference type="EMBL" id="AKB60845.1"/>
    </source>
</evidence>
<dbReference type="SUPFAM" id="SSF69322">
    <property type="entry name" value="Tricorn protease domain 2"/>
    <property type="match status" value="1"/>
</dbReference>
<protein>
    <submittedName>
        <fullName evidence="2">Uncharacterized protein</fullName>
    </submittedName>
</protein>
<evidence type="ECO:0000313" key="3">
    <source>
        <dbReference type="Proteomes" id="UP000033116"/>
    </source>
</evidence>
<dbReference type="RefSeq" id="WP_048042979.1">
    <property type="nucleotide sequence ID" value="NZ_CP009511.1"/>
</dbReference>
<accession>A0A0E3R775</accession>
<dbReference type="InterPro" id="IPR019734">
    <property type="entry name" value="TPR_rpt"/>
</dbReference>
<dbReference type="PATRIC" id="fig|1434115.4.peg.1067"/>
<organism evidence="2 3">
    <name type="scientific">Methanosarcina mazei SarPi</name>
    <dbReference type="NCBI Taxonomy" id="1434115"/>
    <lineage>
        <taxon>Archaea</taxon>
        <taxon>Methanobacteriati</taxon>
        <taxon>Methanobacteriota</taxon>
        <taxon>Stenosarchaea group</taxon>
        <taxon>Methanomicrobia</taxon>
        <taxon>Methanosarcinales</taxon>
        <taxon>Methanosarcinaceae</taxon>
        <taxon>Methanosarcina</taxon>
    </lineage>
</organism>
<gene>
    <name evidence="2" type="ORF">MSMAP_0860</name>
</gene>
<feature type="repeat" description="TPR" evidence="1">
    <location>
        <begin position="264"/>
        <end position="297"/>
    </location>
</feature>
<dbReference type="SMART" id="SM00028">
    <property type="entry name" value="TPR"/>
    <property type="match status" value="1"/>
</dbReference>
<dbReference type="PROSITE" id="PS50005">
    <property type="entry name" value="TPR"/>
    <property type="match status" value="1"/>
</dbReference>
<proteinExistence type="predicted"/>
<keyword evidence="1" id="KW-0802">TPR repeat</keyword>
<evidence type="ECO:0000256" key="1">
    <source>
        <dbReference type="PROSITE-ProRule" id="PRU00339"/>
    </source>
</evidence>
<dbReference type="EMBL" id="CP009511">
    <property type="protein sequence ID" value="AKB60845.1"/>
    <property type="molecule type" value="Genomic_DNA"/>
</dbReference>
<dbReference type="GeneID" id="24863993"/>
<dbReference type="Proteomes" id="UP000033116">
    <property type="component" value="Chromosome"/>
</dbReference>
<sequence length="312" mass="35605">MGLFNFIKKKTDRDNELPKPSLKPQYSISGHFLYMGDFSGQFHQSPNGRFILAWKDQYDKGSYILLDNGKIKLRTNMTRPNDGSISNSGVFVINDWTSQNMSGIFNIISPDGESLVKKRFKANLYNSGISEDGLFAVCQTARSDEESDSNKLCFFDVINRKLLWKKSPDTGWAKSYLFDTDNKILYLIYDGNRTYRYTFDGDCIDLESFMSYRIYIGGDTEFLKAADEWKEKLTAKNAAASEYDALIVSLNNGLKKFCSPCTQSKIHKLLGECHLLQGNNSETIEHFEIALKINPNIGVKGRIEKLKKKYKL</sequence>
<dbReference type="HOGENOM" id="CLU_078164_0_0_2"/>
<reference evidence="2 3" key="1">
    <citation type="submission" date="2014-07" db="EMBL/GenBank/DDBJ databases">
        <title>Methanogenic archaea and the global carbon cycle.</title>
        <authorList>
            <person name="Henriksen J.R."/>
            <person name="Luke J."/>
            <person name="Reinhart S."/>
            <person name="Benedict M.N."/>
            <person name="Youngblut N.D."/>
            <person name="Metcalf M.E."/>
            <person name="Whitaker R.J."/>
            <person name="Metcalf W.W."/>
        </authorList>
    </citation>
    <scope>NUCLEOTIDE SEQUENCE [LARGE SCALE GENOMIC DNA]</scope>
    <source>
        <strain evidence="2 3">SarPi</strain>
    </source>
</reference>